<evidence type="ECO:0000313" key="3">
    <source>
        <dbReference type="Proteomes" id="UP000471751"/>
    </source>
</evidence>
<evidence type="ECO:0000313" key="2">
    <source>
        <dbReference type="EMBL" id="NES11969.1"/>
    </source>
</evidence>
<dbReference type="GO" id="GO:0016887">
    <property type="term" value="F:ATP hydrolysis activity"/>
    <property type="evidence" value="ECO:0007669"/>
    <property type="project" value="InterPro"/>
</dbReference>
<proteinExistence type="predicted"/>
<accession>A0A6I5RW29</accession>
<reference evidence="2 3" key="1">
    <citation type="submission" date="2020-02" db="EMBL/GenBank/DDBJ databases">
        <title>Broccoli isolated Pseudomonas sp.</title>
        <authorList>
            <person name="Fujikawa T."/>
            <person name="Sawada H."/>
        </authorList>
    </citation>
    <scope>NUCLEOTIDE SEQUENCE [LARGE SCALE GENOMIC DNA]</scope>
    <source>
        <strain evidence="2 3">JCM 32154</strain>
    </source>
</reference>
<dbReference type="InterPro" id="IPR003959">
    <property type="entry name" value="ATPase_AAA_core"/>
</dbReference>
<dbReference type="InterPro" id="IPR003593">
    <property type="entry name" value="AAA+_ATPase"/>
</dbReference>
<dbReference type="PANTHER" id="PTHR43581:SF4">
    <property type="entry name" value="ATP_GTP PHOSPHATASE"/>
    <property type="match status" value="1"/>
</dbReference>
<dbReference type="CDD" id="cd00267">
    <property type="entry name" value="ABC_ATPase"/>
    <property type="match status" value="1"/>
</dbReference>
<dbReference type="GO" id="GO:0005524">
    <property type="term" value="F:ATP binding"/>
    <property type="evidence" value="ECO:0007669"/>
    <property type="project" value="UniProtKB-KW"/>
</dbReference>
<organism evidence="2 3">
    <name type="scientific">Pseudomonas laurentiana</name>
    <dbReference type="NCBI Taxonomy" id="2364649"/>
    <lineage>
        <taxon>Bacteria</taxon>
        <taxon>Pseudomonadati</taxon>
        <taxon>Pseudomonadota</taxon>
        <taxon>Gammaproteobacteria</taxon>
        <taxon>Pseudomonadales</taxon>
        <taxon>Pseudomonadaceae</taxon>
        <taxon>Pseudomonas</taxon>
    </lineage>
</organism>
<dbReference type="PANTHER" id="PTHR43581">
    <property type="entry name" value="ATP/GTP PHOSPHATASE"/>
    <property type="match status" value="1"/>
</dbReference>
<dbReference type="Gene3D" id="3.40.50.300">
    <property type="entry name" value="P-loop containing nucleotide triphosphate hydrolases"/>
    <property type="match status" value="1"/>
</dbReference>
<gene>
    <name evidence="2" type="ORF">G3O07_23185</name>
</gene>
<dbReference type="InterPro" id="IPR051396">
    <property type="entry name" value="Bact_Antivir_Def_Nuclease"/>
</dbReference>
<dbReference type="InterPro" id="IPR027417">
    <property type="entry name" value="P-loop_NTPase"/>
</dbReference>
<keyword evidence="2" id="KW-0067">ATP-binding</keyword>
<keyword evidence="2" id="KW-0547">Nucleotide-binding</keyword>
<dbReference type="AlphaFoldDB" id="A0A6I5RW29"/>
<dbReference type="EMBL" id="JAAHBT010000377">
    <property type="protein sequence ID" value="NES11969.1"/>
    <property type="molecule type" value="Genomic_DNA"/>
</dbReference>
<protein>
    <submittedName>
        <fullName evidence="2">ATP-binding protein</fullName>
    </submittedName>
</protein>
<keyword evidence="3" id="KW-1185">Reference proteome</keyword>
<sequence length="281" mass="31279">MSFSFSIPTDLPTGTLKLTVNTGQMLFVLGANGTGKSTLMQLFASASSDKTRRITAHRQTWFRSGSPEFTGRQRAEYEQGLFHYDRQVDARWKDDYSEQRAQMAIYDLINSENVRAREITRAVDAKKVDEVDKLSAKDGAFLTLNRLLRLANLDIIVSVQANDEIMASRSGSKLYSIARLSDGERNAILIAANVLTVPAGTLLLIDEPERHLHRSIVSPLLSLLLKERPDCAFIVSTHEPLLPVDNPGSKVLLTRACIYEGEGVKSYDIDLLESSTEIMMT</sequence>
<dbReference type="SMART" id="SM00382">
    <property type="entry name" value="AAA"/>
    <property type="match status" value="1"/>
</dbReference>
<feature type="domain" description="AAA+ ATPase" evidence="1">
    <location>
        <begin position="22"/>
        <end position="263"/>
    </location>
</feature>
<dbReference type="Proteomes" id="UP000471751">
    <property type="component" value="Unassembled WGS sequence"/>
</dbReference>
<comment type="caution">
    <text evidence="2">The sequence shown here is derived from an EMBL/GenBank/DDBJ whole genome shotgun (WGS) entry which is preliminary data.</text>
</comment>
<name>A0A6I5RW29_9PSED</name>
<dbReference type="Pfam" id="PF13304">
    <property type="entry name" value="AAA_21"/>
    <property type="match status" value="1"/>
</dbReference>
<evidence type="ECO:0000259" key="1">
    <source>
        <dbReference type="SMART" id="SM00382"/>
    </source>
</evidence>
<dbReference type="SUPFAM" id="SSF52540">
    <property type="entry name" value="P-loop containing nucleoside triphosphate hydrolases"/>
    <property type="match status" value="1"/>
</dbReference>